<dbReference type="EMBL" id="NBSK02000004">
    <property type="protein sequence ID" value="KAJ0214676.1"/>
    <property type="molecule type" value="Genomic_DNA"/>
</dbReference>
<protein>
    <submittedName>
        <fullName evidence="1">Uncharacterized protein</fullName>
    </submittedName>
</protein>
<organism evidence="1 2">
    <name type="scientific">Lactuca sativa</name>
    <name type="common">Garden lettuce</name>
    <dbReference type="NCBI Taxonomy" id="4236"/>
    <lineage>
        <taxon>Eukaryota</taxon>
        <taxon>Viridiplantae</taxon>
        <taxon>Streptophyta</taxon>
        <taxon>Embryophyta</taxon>
        <taxon>Tracheophyta</taxon>
        <taxon>Spermatophyta</taxon>
        <taxon>Magnoliopsida</taxon>
        <taxon>eudicotyledons</taxon>
        <taxon>Gunneridae</taxon>
        <taxon>Pentapetalae</taxon>
        <taxon>asterids</taxon>
        <taxon>campanulids</taxon>
        <taxon>Asterales</taxon>
        <taxon>Asteraceae</taxon>
        <taxon>Cichorioideae</taxon>
        <taxon>Cichorieae</taxon>
        <taxon>Lactucinae</taxon>
        <taxon>Lactuca</taxon>
    </lineage>
</organism>
<gene>
    <name evidence="1" type="ORF">LSAT_V11C400172460</name>
</gene>
<accession>A0A9R1W1U7</accession>
<evidence type="ECO:0000313" key="2">
    <source>
        <dbReference type="Proteomes" id="UP000235145"/>
    </source>
</evidence>
<reference evidence="1 2" key="1">
    <citation type="journal article" date="2017" name="Nat. Commun.">
        <title>Genome assembly with in vitro proximity ligation data and whole-genome triplication in lettuce.</title>
        <authorList>
            <person name="Reyes-Chin-Wo S."/>
            <person name="Wang Z."/>
            <person name="Yang X."/>
            <person name="Kozik A."/>
            <person name="Arikit S."/>
            <person name="Song C."/>
            <person name="Xia L."/>
            <person name="Froenicke L."/>
            <person name="Lavelle D.O."/>
            <person name="Truco M.J."/>
            <person name="Xia R."/>
            <person name="Zhu S."/>
            <person name="Xu C."/>
            <person name="Xu H."/>
            <person name="Xu X."/>
            <person name="Cox K."/>
            <person name="Korf I."/>
            <person name="Meyers B.C."/>
            <person name="Michelmore R.W."/>
        </authorList>
    </citation>
    <scope>NUCLEOTIDE SEQUENCE [LARGE SCALE GENOMIC DNA]</scope>
    <source>
        <strain evidence="2">cv. Salinas</strain>
        <tissue evidence="1">Seedlings</tissue>
    </source>
</reference>
<keyword evidence="2" id="KW-1185">Reference proteome</keyword>
<sequence length="92" mass="10492">MLPFKLPTCLARRGIFVFSGFVYMNHYGATSRTNHFSFHPPSTLSIAQENPTDNPSMFSIRLNYGGVFTKFPGRKYIKGKMKYIDGNDSDLF</sequence>
<dbReference type="Proteomes" id="UP000235145">
    <property type="component" value="Unassembled WGS sequence"/>
</dbReference>
<evidence type="ECO:0000313" key="1">
    <source>
        <dbReference type="EMBL" id="KAJ0214676.1"/>
    </source>
</evidence>
<dbReference type="AlphaFoldDB" id="A0A9R1W1U7"/>
<comment type="caution">
    <text evidence="1">The sequence shown here is derived from an EMBL/GenBank/DDBJ whole genome shotgun (WGS) entry which is preliminary data.</text>
</comment>
<proteinExistence type="predicted"/>
<name>A0A9R1W1U7_LACSA</name>